<dbReference type="CDD" id="cd03024">
    <property type="entry name" value="DsbA_FrnE"/>
    <property type="match status" value="1"/>
</dbReference>
<dbReference type="PANTHER" id="PTHR13887:SF41">
    <property type="entry name" value="THIOREDOXIN SUPERFAMILY PROTEIN"/>
    <property type="match status" value="1"/>
</dbReference>
<protein>
    <submittedName>
        <fullName evidence="2">DsbA family oxidoreductase</fullName>
    </submittedName>
</protein>
<accession>A0A3P3WE30</accession>
<dbReference type="AlphaFoldDB" id="A0A3P3WE30"/>
<evidence type="ECO:0000313" key="2">
    <source>
        <dbReference type="EMBL" id="RRJ92668.1"/>
    </source>
</evidence>
<dbReference type="Gene3D" id="3.40.30.10">
    <property type="entry name" value="Glutaredoxin"/>
    <property type="match status" value="1"/>
</dbReference>
<dbReference type="InterPro" id="IPR036249">
    <property type="entry name" value="Thioredoxin-like_sf"/>
</dbReference>
<dbReference type="SUPFAM" id="SSF52833">
    <property type="entry name" value="Thioredoxin-like"/>
    <property type="match status" value="1"/>
</dbReference>
<proteinExistence type="predicted"/>
<dbReference type="InterPro" id="IPR001853">
    <property type="entry name" value="DSBA-like_thioredoxin_dom"/>
</dbReference>
<dbReference type="RefSeq" id="WP_125017060.1">
    <property type="nucleotide sequence ID" value="NZ_RQVQ01000004.1"/>
</dbReference>
<dbReference type="EMBL" id="RQVQ01000004">
    <property type="protein sequence ID" value="RRJ92668.1"/>
    <property type="molecule type" value="Genomic_DNA"/>
</dbReference>
<sequence length="230" mass="25738">MKVQIWSDIMCPFCYIGKKNFEKALDNLPFKDKIEIEWKSFQLDPTLSETSGEFTTKQYLMEKKGFSEVQYNQMQERLNAMGKAVGIDFSQTSPIAANTLKAHKLLHLAKQFGKQDELKELLLKAHFEKGLNVADSNVLIDLGNAIGIDSEVISKALNDDAIAYEVQQDILEAQNIGVTGVPFFVLNNKYAVSGAQPQEVFIDAMKQAYNEIEVLNQNNDANSCSIDGCE</sequence>
<evidence type="ECO:0000313" key="3">
    <source>
        <dbReference type="Proteomes" id="UP000275719"/>
    </source>
</evidence>
<keyword evidence="3" id="KW-1185">Reference proteome</keyword>
<name>A0A3P3WE30_9FLAO</name>
<reference evidence="2 3" key="1">
    <citation type="submission" date="2018-11" db="EMBL/GenBank/DDBJ databases">
        <title>Flavobacterium sp. nov., YIM 102701-2 draft genome.</title>
        <authorList>
            <person name="Li G."/>
            <person name="Jiang Y."/>
        </authorList>
    </citation>
    <scope>NUCLEOTIDE SEQUENCE [LARGE SCALE GENOMIC DNA]</scope>
    <source>
        <strain evidence="2 3">YIM 102701-2</strain>
    </source>
</reference>
<organism evidence="2 3">
    <name type="scientific">Paenimyroides tangerinum</name>
    <dbReference type="NCBI Taxonomy" id="2488728"/>
    <lineage>
        <taxon>Bacteria</taxon>
        <taxon>Pseudomonadati</taxon>
        <taxon>Bacteroidota</taxon>
        <taxon>Flavobacteriia</taxon>
        <taxon>Flavobacteriales</taxon>
        <taxon>Flavobacteriaceae</taxon>
        <taxon>Paenimyroides</taxon>
    </lineage>
</organism>
<dbReference type="Proteomes" id="UP000275719">
    <property type="component" value="Unassembled WGS sequence"/>
</dbReference>
<dbReference type="GO" id="GO:0016491">
    <property type="term" value="F:oxidoreductase activity"/>
    <property type="evidence" value="ECO:0007669"/>
    <property type="project" value="InterPro"/>
</dbReference>
<dbReference type="PANTHER" id="PTHR13887">
    <property type="entry name" value="GLUTATHIONE S-TRANSFERASE KAPPA"/>
    <property type="match status" value="1"/>
</dbReference>
<evidence type="ECO:0000259" key="1">
    <source>
        <dbReference type="Pfam" id="PF01323"/>
    </source>
</evidence>
<dbReference type="OrthoDB" id="9799122at2"/>
<gene>
    <name evidence="2" type="ORF">EG240_02475</name>
</gene>
<feature type="domain" description="DSBA-like thioredoxin" evidence="1">
    <location>
        <begin position="3"/>
        <end position="205"/>
    </location>
</feature>
<dbReference type="Pfam" id="PF01323">
    <property type="entry name" value="DSBA"/>
    <property type="match status" value="1"/>
</dbReference>
<comment type="caution">
    <text evidence="2">The sequence shown here is derived from an EMBL/GenBank/DDBJ whole genome shotgun (WGS) entry which is preliminary data.</text>
</comment>